<evidence type="ECO:0000313" key="1">
    <source>
        <dbReference type="EMBL" id="KAF1025637.1"/>
    </source>
</evidence>
<evidence type="ECO:0000313" key="2">
    <source>
        <dbReference type="Proteomes" id="UP000490535"/>
    </source>
</evidence>
<sequence>MRFRVMSNFEIHIQYPNHTSEHDMECISNLEIAEVLTKFESISWRRQRVLQLQLDGISTMFKVIHQTSKEFLMMTLNAYAKTEDFEFKLESNMMFVIQQRELFGLMTRKNKEIFSIKHSTLDQVKASLAAFLNQDRAELENIIRQSKANSSKDNH</sequence>
<dbReference type="Proteomes" id="UP000490535">
    <property type="component" value="Unassembled WGS sequence"/>
</dbReference>
<organism evidence="1 2">
    <name type="scientific">Acinetobacter bereziniae</name>
    <name type="common">Acinetobacter genomosp. 10</name>
    <dbReference type="NCBI Taxonomy" id="106648"/>
    <lineage>
        <taxon>Bacteria</taxon>
        <taxon>Pseudomonadati</taxon>
        <taxon>Pseudomonadota</taxon>
        <taxon>Gammaproteobacteria</taxon>
        <taxon>Moraxellales</taxon>
        <taxon>Moraxellaceae</taxon>
        <taxon>Acinetobacter</taxon>
    </lineage>
</organism>
<name>A0A833PH91_ACIBZ</name>
<dbReference type="EMBL" id="WNDP01000036">
    <property type="protein sequence ID" value="KAF1025637.1"/>
    <property type="molecule type" value="Genomic_DNA"/>
</dbReference>
<proteinExistence type="predicted"/>
<accession>A0A833PH91</accession>
<gene>
    <name evidence="1" type="ORF">GAK29_01792</name>
</gene>
<dbReference type="AlphaFoldDB" id="A0A833PH91"/>
<protein>
    <submittedName>
        <fullName evidence="1">Uncharacterized protein</fullName>
    </submittedName>
</protein>
<reference evidence="2" key="1">
    <citation type="journal article" date="2020" name="MBio">
        <title>Horizontal gene transfer to a defensive symbiont with a reduced genome amongst a multipartite beetle microbiome.</title>
        <authorList>
            <person name="Waterworth S.C."/>
            <person name="Florez L.V."/>
            <person name="Rees E.R."/>
            <person name="Hertweck C."/>
            <person name="Kaltenpoth M."/>
            <person name="Kwan J.C."/>
        </authorList>
    </citation>
    <scope>NUCLEOTIDE SEQUENCE [LARGE SCALE GENOMIC DNA]</scope>
</reference>
<comment type="caution">
    <text evidence="1">The sequence shown here is derived from an EMBL/GenBank/DDBJ whole genome shotgun (WGS) entry which is preliminary data.</text>
</comment>